<dbReference type="EMBL" id="CP117167">
    <property type="protein sequence ID" value="WCT11866.1"/>
    <property type="molecule type" value="Genomic_DNA"/>
</dbReference>
<protein>
    <recommendedName>
        <fullName evidence="4">Dolichyl-phosphate-mannose-protein mannosyltransferase</fullName>
    </recommendedName>
</protein>
<keyword evidence="1" id="KW-0812">Transmembrane</keyword>
<feature type="transmembrane region" description="Helical" evidence="1">
    <location>
        <begin position="6"/>
        <end position="27"/>
    </location>
</feature>
<feature type="transmembrane region" description="Helical" evidence="1">
    <location>
        <begin position="352"/>
        <end position="373"/>
    </location>
</feature>
<evidence type="ECO:0000313" key="3">
    <source>
        <dbReference type="Proteomes" id="UP001216139"/>
    </source>
</evidence>
<accession>A0ABY7T661</accession>
<keyword evidence="3" id="KW-1185">Reference proteome</keyword>
<organism evidence="2 3">
    <name type="scientific">Mucilaginibacter jinjuensis</name>
    <dbReference type="NCBI Taxonomy" id="1176721"/>
    <lineage>
        <taxon>Bacteria</taxon>
        <taxon>Pseudomonadati</taxon>
        <taxon>Bacteroidota</taxon>
        <taxon>Sphingobacteriia</taxon>
        <taxon>Sphingobacteriales</taxon>
        <taxon>Sphingobacteriaceae</taxon>
        <taxon>Mucilaginibacter</taxon>
    </lineage>
</organism>
<sequence>MEGITALDYILLPFYLWLIYRVAYYYRDKFYPEGHAYRPYFIPGLTAKIFGAIFISMFYWYYYGGGDSYTFFVHSRVINSTFLSAPDTWLRLMTHQADDQNLTDSMALSQMYWYNDVASYTVARVGAFLGLFCFTQYLIINVLVAVISFNGIWLLFICFAQQYTHLIKKIAIAILFMPGPTVWGSGLYKDSLCMFAIGCLCYSAYILFEKKNFRFILIVLLIISILLLVFIKAYIIAMLLPAMILKIILVYKKKTSARFGGRVKFYILLGIMSIGAVFAAKKIISSITITPEDVIETIQHQKDYLLRVSLAQDGSAYNLGDFDPSINGILKMFIPAVNVTLFRPYPWESKSLIQLFNSSESTGVLLLTLYLLFTRNPFKTLKNIYTDPNLIMCLTFTLLFAFIVGVSTYNFGSLSRYKIPCTPFYMLFLMILIFKDKPEAKTLETLEEPALNHPLT</sequence>
<keyword evidence="1" id="KW-0472">Membrane</keyword>
<name>A0ABY7T661_9SPHI</name>
<keyword evidence="1" id="KW-1133">Transmembrane helix</keyword>
<dbReference type="Proteomes" id="UP001216139">
    <property type="component" value="Chromosome"/>
</dbReference>
<evidence type="ECO:0000313" key="2">
    <source>
        <dbReference type="EMBL" id="WCT11866.1"/>
    </source>
</evidence>
<gene>
    <name evidence="2" type="ORF">PQO05_24340</name>
</gene>
<feature type="transmembrane region" description="Helical" evidence="1">
    <location>
        <begin position="39"/>
        <end position="62"/>
    </location>
</feature>
<evidence type="ECO:0000256" key="1">
    <source>
        <dbReference type="SAM" id="Phobius"/>
    </source>
</evidence>
<feature type="transmembrane region" description="Helical" evidence="1">
    <location>
        <begin position="265"/>
        <end position="284"/>
    </location>
</feature>
<feature type="transmembrane region" description="Helical" evidence="1">
    <location>
        <begin position="389"/>
        <end position="411"/>
    </location>
</feature>
<proteinExistence type="predicted"/>
<feature type="transmembrane region" description="Helical" evidence="1">
    <location>
        <begin position="192"/>
        <end position="208"/>
    </location>
</feature>
<dbReference type="RefSeq" id="WP_273630059.1">
    <property type="nucleotide sequence ID" value="NZ_CP117167.1"/>
</dbReference>
<feature type="transmembrane region" description="Helical" evidence="1">
    <location>
        <begin position="138"/>
        <end position="160"/>
    </location>
</feature>
<reference evidence="2 3" key="1">
    <citation type="submission" date="2023-02" db="EMBL/GenBank/DDBJ databases">
        <title>Genome sequence of Mucilaginibacter jinjuensis strain KACC 16571.</title>
        <authorList>
            <person name="Kim S."/>
            <person name="Heo J."/>
            <person name="Kwon S.-W."/>
        </authorList>
    </citation>
    <scope>NUCLEOTIDE SEQUENCE [LARGE SCALE GENOMIC DNA]</scope>
    <source>
        <strain evidence="2 3">KACC 16571</strain>
    </source>
</reference>
<evidence type="ECO:0008006" key="4">
    <source>
        <dbReference type="Google" id="ProtNLM"/>
    </source>
</evidence>
<feature type="transmembrane region" description="Helical" evidence="1">
    <location>
        <begin position="214"/>
        <end position="244"/>
    </location>
</feature>